<protein>
    <submittedName>
        <fullName evidence="2">Uncharacterized protein</fullName>
    </submittedName>
</protein>
<feature type="chain" id="PRO_5003638096" evidence="1">
    <location>
        <begin position="24"/>
        <end position="185"/>
    </location>
</feature>
<dbReference type="VEuPathDB" id="FungiDB:RO3G_12188"/>
<dbReference type="RefSeq" id="XP_067522873.1">
    <property type="nucleotide sequence ID" value="XM_067666772.1"/>
</dbReference>
<evidence type="ECO:0000256" key="1">
    <source>
        <dbReference type="SAM" id="SignalP"/>
    </source>
</evidence>
<accession>I1CG97</accession>
<keyword evidence="3" id="KW-1185">Reference proteome</keyword>
<reference evidence="2 3" key="1">
    <citation type="journal article" date="2009" name="PLoS Genet.">
        <title>Genomic analysis of the basal lineage fungus Rhizopus oryzae reveals a whole-genome duplication.</title>
        <authorList>
            <person name="Ma L.-J."/>
            <person name="Ibrahim A.S."/>
            <person name="Skory C."/>
            <person name="Grabherr M.G."/>
            <person name="Burger G."/>
            <person name="Butler M."/>
            <person name="Elias M."/>
            <person name="Idnurm A."/>
            <person name="Lang B.F."/>
            <person name="Sone T."/>
            <person name="Abe A."/>
            <person name="Calvo S.E."/>
            <person name="Corrochano L.M."/>
            <person name="Engels R."/>
            <person name="Fu J."/>
            <person name="Hansberg W."/>
            <person name="Kim J.-M."/>
            <person name="Kodira C.D."/>
            <person name="Koehrsen M.J."/>
            <person name="Liu B."/>
            <person name="Miranda-Saavedra D."/>
            <person name="O'Leary S."/>
            <person name="Ortiz-Castellanos L."/>
            <person name="Poulter R."/>
            <person name="Rodriguez-Romero J."/>
            <person name="Ruiz-Herrera J."/>
            <person name="Shen Y.-Q."/>
            <person name="Zeng Q."/>
            <person name="Galagan J."/>
            <person name="Birren B.W."/>
            <person name="Cuomo C.A."/>
            <person name="Wickes B.L."/>
        </authorList>
    </citation>
    <scope>NUCLEOTIDE SEQUENCE [LARGE SCALE GENOMIC DNA]</scope>
    <source>
        <strain evidence="3">RA 99-880 / ATCC MYA-4621 / FGSC 9543 / NRRL 43880</strain>
    </source>
</reference>
<sequence length="185" mass="21337">MLTTSVLLGGCWLPLLPSREVNSCVVKIVPTLRQLLQAGCTIFFTNCCKKFRDTQLSAEARQEKKAKNVVNSRLTRKVCSRRKAHLHNRHLFNELEHCELFLQNAYMSAEEDGTVDEHGKPKTFLVRRPTWRSRKLNNFFDQLDAISKENEGPLGHVERVVVPLELEMSEKTIAALPRWGFKKFE</sequence>
<name>I1CG97_RHIO9</name>
<dbReference type="Proteomes" id="UP000009138">
    <property type="component" value="Unassembled WGS sequence"/>
</dbReference>
<dbReference type="GeneID" id="93619153"/>
<evidence type="ECO:0000313" key="2">
    <source>
        <dbReference type="EMBL" id="EIE87477.1"/>
    </source>
</evidence>
<proteinExistence type="predicted"/>
<dbReference type="AlphaFoldDB" id="I1CG97"/>
<gene>
    <name evidence="2" type="ORF">RO3G_12188</name>
</gene>
<organism evidence="2 3">
    <name type="scientific">Rhizopus delemar (strain RA 99-880 / ATCC MYA-4621 / FGSC 9543 / NRRL 43880)</name>
    <name type="common">Mucormycosis agent</name>
    <name type="synonym">Rhizopus arrhizus var. delemar</name>
    <dbReference type="NCBI Taxonomy" id="246409"/>
    <lineage>
        <taxon>Eukaryota</taxon>
        <taxon>Fungi</taxon>
        <taxon>Fungi incertae sedis</taxon>
        <taxon>Mucoromycota</taxon>
        <taxon>Mucoromycotina</taxon>
        <taxon>Mucoromycetes</taxon>
        <taxon>Mucorales</taxon>
        <taxon>Mucorineae</taxon>
        <taxon>Rhizopodaceae</taxon>
        <taxon>Rhizopus</taxon>
    </lineage>
</organism>
<dbReference type="eggNOG" id="ENOG502TAR7">
    <property type="taxonomic scope" value="Eukaryota"/>
</dbReference>
<dbReference type="EMBL" id="CH476741">
    <property type="protein sequence ID" value="EIE87477.1"/>
    <property type="molecule type" value="Genomic_DNA"/>
</dbReference>
<evidence type="ECO:0000313" key="3">
    <source>
        <dbReference type="Proteomes" id="UP000009138"/>
    </source>
</evidence>
<dbReference type="InParanoid" id="I1CG97"/>
<feature type="signal peptide" evidence="1">
    <location>
        <begin position="1"/>
        <end position="23"/>
    </location>
</feature>
<keyword evidence="1" id="KW-0732">Signal</keyword>